<dbReference type="OrthoDB" id="606930at2"/>
<name>A0A1H4GT16_9BACT</name>
<proteinExistence type="predicted"/>
<dbReference type="STRING" id="408074.SAMN05660909_05649"/>
<reference evidence="2" key="1">
    <citation type="submission" date="2016-10" db="EMBL/GenBank/DDBJ databases">
        <authorList>
            <person name="Varghese N."/>
            <person name="Submissions S."/>
        </authorList>
    </citation>
    <scope>NUCLEOTIDE SEQUENCE [LARGE SCALE GENOMIC DNA]</scope>
    <source>
        <strain evidence="2">DSM 23920</strain>
    </source>
</reference>
<accession>A0A1H4GT16</accession>
<dbReference type="EMBL" id="FNRL01000055">
    <property type="protein sequence ID" value="SEB12190.1"/>
    <property type="molecule type" value="Genomic_DNA"/>
</dbReference>
<evidence type="ECO:0000313" key="1">
    <source>
        <dbReference type="EMBL" id="SEB12190.1"/>
    </source>
</evidence>
<sequence>MQVYGQQVDSTRRGSISGIVRDSIHNYVLQLATLAVYRESDSTLIAYQLSNNFGAYNFNELPVDIPLKIVASYIGYRSVEQRFKIPTNTKKLLLPTLNLNKSEIILNDVIINAAPPPISMKGDTLEFNAEAFNLDRNAVAEDLLKKLPGVIIWADGAITINGKSVSSIIVNKKPFFGGDTKVAIQNLPKAAIDKIQVYQQNANPANPLDSITQINIELKKNKSIGAFGKLGGGYGSDKRYDMDVNLNVFTRKTQVAIIAANNNINKMTNNINTLLMNSTYKGTNDGGLGYQSDFNQKGINSSKAGGFTMQHDFIAVPDAYKKSRLQADYFINNVDNLTKLNTATIKAIGNDNSQLQQLSQDATFNNSNQHLNVRYEKLKNNISFFTTSQVNTNSNHEQNSQISGVYRIKELESTNQIENLQEKHNRQFLLESGLEHRDTKYGGGPHDFTIKNVLSYNNDDNSQFRRSIFRSLFDSSQNINFNRYHNNTDKRLNEQLYTSLGNFSKWLFGSGGFMSGFSITLQNMLQINKALHNNNVSDVDNTGKKINNPYLTANNDYLITNEQPALVINKNFSRGLSSRYVKNISINLVAEYQFYYQHNISSHYFQNFTRRYQHFVPAASIRYENIQLGKYQDTYFLSFSKSMNYPDLNQLASLVDSSDLYYIRYGNLSLKEADKRELSFSLKHHSFNNDKPLNYNIEVKAGIINNNFSDSIRIDNSGRSSYYEVNIDGFKYINFNGKIGRAFKFSNHQIQVYFTSGINVSSLPSYINNVKNWSDNINNTNTLGLYYSFSNYFDIQLQQKAFFFRTVQHGAGKDIFNSNIQSTEAGGSLNFNKLTIGSNISYNYTSATLSSSRNFTIWNMNVAYRLLRSNTLELKITAMDILRQNIGIINFGSNNTLTTGTVTTLKQYFLFGIAYYPRKFGWNNTKSNDKSIDQ</sequence>
<protein>
    <recommendedName>
        <fullName evidence="3">Outer membrane beta-barrel protein</fullName>
    </recommendedName>
</protein>
<dbReference type="InterPro" id="IPR008969">
    <property type="entry name" value="CarboxyPept-like_regulatory"/>
</dbReference>
<keyword evidence="2" id="KW-1185">Reference proteome</keyword>
<organism evidence="1 2">
    <name type="scientific">Chitinophaga terrae</name>
    <name type="common">ex Kim and Jung 2007</name>
    <dbReference type="NCBI Taxonomy" id="408074"/>
    <lineage>
        <taxon>Bacteria</taxon>
        <taxon>Pseudomonadati</taxon>
        <taxon>Bacteroidota</taxon>
        <taxon>Chitinophagia</taxon>
        <taxon>Chitinophagales</taxon>
        <taxon>Chitinophagaceae</taxon>
        <taxon>Chitinophaga</taxon>
    </lineage>
</organism>
<dbReference type="AlphaFoldDB" id="A0A1H4GT16"/>
<evidence type="ECO:0000313" key="2">
    <source>
        <dbReference type="Proteomes" id="UP000199656"/>
    </source>
</evidence>
<dbReference type="SUPFAM" id="SSF49464">
    <property type="entry name" value="Carboxypeptidase regulatory domain-like"/>
    <property type="match status" value="1"/>
</dbReference>
<evidence type="ECO:0008006" key="3">
    <source>
        <dbReference type="Google" id="ProtNLM"/>
    </source>
</evidence>
<gene>
    <name evidence="1" type="ORF">SAMN05660909_05649</name>
</gene>
<dbReference type="Proteomes" id="UP000199656">
    <property type="component" value="Unassembled WGS sequence"/>
</dbReference>
<dbReference type="RefSeq" id="WP_139170428.1">
    <property type="nucleotide sequence ID" value="NZ_BKAT01000081.1"/>
</dbReference>